<dbReference type="InterPro" id="IPR052169">
    <property type="entry name" value="CW_Biosynth-Accessory"/>
</dbReference>
<dbReference type="Proteomes" id="UP001500795">
    <property type="component" value="Unassembled WGS sequence"/>
</dbReference>
<dbReference type="RefSeq" id="WP_344954646.1">
    <property type="nucleotide sequence ID" value="NZ_BAABCX010000001.1"/>
</dbReference>
<accession>A0ABP6V9T8</accession>
<evidence type="ECO:0000313" key="4">
    <source>
        <dbReference type="Proteomes" id="UP001500795"/>
    </source>
</evidence>
<dbReference type="Pfam" id="PF09587">
    <property type="entry name" value="PGA_cap"/>
    <property type="match status" value="1"/>
</dbReference>
<dbReference type="EMBL" id="BAABCX010000001">
    <property type="protein sequence ID" value="GAA3529774.1"/>
    <property type="molecule type" value="Genomic_DNA"/>
</dbReference>
<reference evidence="4" key="1">
    <citation type="journal article" date="2019" name="Int. J. Syst. Evol. Microbiol.">
        <title>The Global Catalogue of Microorganisms (GCM) 10K type strain sequencing project: providing services to taxonomists for standard genome sequencing and annotation.</title>
        <authorList>
            <consortium name="The Broad Institute Genomics Platform"/>
            <consortium name="The Broad Institute Genome Sequencing Center for Infectious Disease"/>
            <person name="Wu L."/>
            <person name="Ma J."/>
        </authorList>
    </citation>
    <scope>NUCLEOTIDE SEQUENCE [LARGE SCALE GENOMIC DNA]</scope>
    <source>
        <strain evidence="4">JCM 17110</strain>
    </source>
</reference>
<gene>
    <name evidence="3" type="ORF">GCM10022394_06280</name>
</gene>
<evidence type="ECO:0000259" key="2">
    <source>
        <dbReference type="SMART" id="SM00854"/>
    </source>
</evidence>
<sequence length="381" mass="41457">MSNPDSINLFLCGDVMTGRGIDQILPHPGAAILHEDHVKNAADYVRLAERRNGAIPRSVDFAYIWGDALAQLARVKPQFRLINLETSITTSDDWQPKGINYRMHPANAPVLAAARIDVCVLANNHILDWGRQGLTDSLRTLNNQGIRSAGAGANLEEAQAPAICQHGAGRLLVFSMATGSSGVPAEWAAGPGRAGVALLPELSTGTVHRMRELIQGWKRPRDLVIASIHWGGNWGYPVPEAHTEFAHGLLEAGVDLVHGHSSHHILRMEVYGGKLIIYGCGDFINDYEGIGGHERYRGDLPVMVFPRLSLDTGRLLSLRLVPLRLQRFRLGNAAPEDAAWLQQLLNREGKKTGTHFDLSADHSLTLRIPAGGSVLRVSPTG</sequence>
<organism evidence="3 4">
    <name type="scientific">Zobellella aerophila</name>
    <dbReference type="NCBI Taxonomy" id="870480"/>
    <lineage>
        <taxon>Bacteria</taxon>
        <taxon>Pseudomonadati</taxon>
        <taxon>Pseudomonadota</taxon>
        <taxon>Gammaproteobacteria</taxon>
        <taxon>Aeromonadales</taxon>
        <taxon>Aeromonadaceae</taxon>
        <taxon>Zobellella</taxon>
    </lineage>
</organism>
<evidence type="ECO:0000256" key="1">
    <source>
        <dbReference type="ARBA" id="ARBA00005662"/>
    </source>
</evidence>
<evidence type="ECO:0000313" key="3">
    <source>
        <dbReference type="EMBL" id="GAA3529774.1"/>
    </source>
</evidence>
<dbReference type="Gene3D" id="3.60.21.10">
    <property type="match status" value="1"/>
</dbReference>
<keyword evidence="4" id="KW-1185">Reference proteome</keyword>
<dbReference type="CDD" id="cd07381">
    <property type="entry name" value="MPP_CapA"/>
    <property type="match status" value="1"/>
</dbReference>
<dbReference type="PANTHER" id="PTHR33393">
    <property type="entry name" value="POLYGLUTAMINE SYNTHESIS ACCESSORY PROTEIN RV0574C-RELATED"/>
    <property type="match status" value="1"/>
</dbReference>
<dbReference type="SUPFAM" id="SSF56300">
    <property type="entry name" value="Metallo-dependent phosphatases"/>
    <property type="match status" value="1"/>
</dbReference>
<comment type="similarity">
    <text evidence="1">Belongs to the CapA family.</text>
</comment>
<name>A0ABP6V9T8_9GAMM</name>
<dbReference type="SMART" id="SM00854">
    <property type="entry name" value="PGA_cap"/>
    <property type="match status" value="1"/>
</dbReference>
<dbReference type="InterPro" id="IPR029052">
    <property type="entry name" value="Metallo-depent_PP-like"/>
</dbReference>
<proteinExistence type="inferred from homology"/>
<comment type="caution">
    <text evidence="3">The sequence shown here is derived from an EMBL/GenBank/DDBJ whole genome shotgun (WGS) entry which is preliminary data.</text>
</comment>
<dbReference type="InterPro" id="IPR019079">
    <property type="entry name" value="Capsule_synth_CapA"/>
</dbReference>
<feature type="domain" description="Capsule synthesis protein CapA" evidence="2">
    <location>
        <begin position="8"/>
        <end position="287"/>
    </location>
</feature>
<protein>
    <submittedName>
        <fullName evidence="3">CapA family protein</fullName>
    </submittedName>
</protein>
<dbReference type="PANTHER" id="PTHR33393:SF11">
    <property type="entry name" value="POLYGLUTAMINE SYNTHESIS ACCESSORY PROTEIN RV0574C-RELATED"/>
    <property type="match status" value="1"/>
</dbReference>